<evidence type="ECO:0000256" key="3">
    <source>
        <dbReference type="ARBA" id="ARBA00022989"/>
    </source>
</evidence>
<accession>A0ABP9MT56</accession>
<dbReference type="Pfam" id="PF02535">
    <property type="entry name" value="Zip"/>
    <property type="match status" value="1"/>
</dbReference>
<protein>
    <recommendedName>
        <fullName evidence="8">DUF3299 domain-containing protein</fullName>
    </recommendedName>
</protein>
<feature type="transmembrane region" description="Helical" evidence="5">
    <location>
        <begin position="213"/>
        <end position="231"/>
    </location>
</feature>
<evidence type="ECO:0000256" key="2">
    <source>
        <dbReference type="ARBA" id="ARBA00022692"/>
    </source>
</evidence>
<reference evidence="7" key="1">
    <citation type="journal article" date="2019" name="Int. J. Syst. Evol. Microbiol.">
        <title>The Global Catalogue of Microorganisms (GCM) 10K type strain sequencing project: providing services to taxonomists for standard genome sequencing and annotation.</title>
        <authorList>
            <consortium name="The Broad Institute Genomics Platform"/>
            <consortium name="The Broad Institute Genome Sequencing Center for Infectious Disease"/>
            <person name="Wu L."/>
            <person name="Ma J."/>
        </authorList>
    </citation>
    <scope>NUCLEOTIDE SEQUENCE [LARGE SCALE GENOMIC DNA]</scope>
    <source>
        <strain evidence="7">JCM 18424</strain>
    </source>
</reference>
<proteinExistence type="predicted"/>
<dbReference type="InterPro" id="IPR021727">
    <property type="entry name" value="DUF3299"/>
</dbReference>
<evidence type="ECO:0000256" key="5">
    <source>
        <dbReference type="SAM" id="Phobius"/>
    </source>
</evidence>
<dbReference type="PANTHER" id="PTHR11040">
    <property type="entry name" value="ZINC/IRON TRANSPORTER"/>
    <property type="match status" value="1"/>
</dbReference>
<dbReference type="Gene3D" id="2.40.50.870">
    <property type="entry name" value="Protein of unknown function (DUF3299)"/>
    <property type="match status" value="1"/>
</dbReference>
<feature type="transmembrane region" description="Helical" evidence="5">
    <location>
        <begin position="358"/>
        <end position="378"/>
    </location>
</feature>
<evidence type="ECO:0000256" key="1">
    <source>
        <dbReference type="ARBA" id="ARBA00004141"/>
    </source>
</evidence>
<feature type="transmembrane region" description="Helical" evidence="5">
    <location>
        <begin position="185"/>
        <end position="207"/>
    </location>
</feature>
<dbReference type="Proteomes" id="UP001500631">
    <property type="component" value="Unassembled WGS sequence"/>
</dbReference>
<feature type="transmembrane region" description="Helical" evidence="5">
    <location>
        <begin position="262"/>
        <end position="285"/>
    </location>
</feature>
<gene>
    <name evidence="6" type="ORF">GCM10023338_17180</name>
</gene>
<dbReference type="InterPro" id="IPR003689">
    <property type="entry name" value="ZIP"/>
</dbReference>
<dbReference type="PANTHER" id="PTHR11040:SF44">
    <property type="entry name" value="PROTEIN ZNTC-RELATED"/>
    <property type="match status" value="1"/>
</dbReference>
<dbReference type="EMBL" id="BAABKE010000005">
    <property type="protein sequence ID" value="GAA5101369.1"/>
    <property type="molecule type" value="Genomic_DNA"/>
</dbReference>
<organism evidence="6 7">
    <name type="scientific">Wohlfahrtiimonas larvae</name>
    <dbReference type="NCBI Taxonomy" id="1157986"/>
    <lineage>
        <taxon>Bacteria</taxon>
        <taxon>Pseudomonadati</taxon>
        <taxon>Pseudomonadota</taxon>
        <taxon>Gammaproteobacteria</taxon>
        <taxon>Cardiobacteriales</taxon>
        <taxon>Ignatzschineriaceae</taxon>
        <taxon>Wohlfahrtiimonas</taxon>
    </lineage>
</organism>
<evidence type="ECO:0008006" key="8">
    <source>
        <dbReference type="Google" id="ProtNLM"/>
    </source>
</evidence>
<keyword evidence="7" id="KW-1185">Reference proteome</keyword>
<keyword evidence="4 5" id="KW-0472">Membrane</keyword>
<sequence length="379" mass="42112">MLMNSWSLAEDYPTITWDQLLMQSSVDLSHNEISPEALQNYMDAQDQRLPNQALSGKNIAISGFVVPLEWDQASNISEFLLVPYYGACIHVPPPPKNQIIHVKLKEGLAGIQTMDNLTVLGRLNLDGNVSEYGESDYLLVADSIQYDVEQKNQAFIWATLLTLICGLTICIGWFVGICIQQKNKLLMRILLSFSAGTMIYLSLAVLWMQLNVLSVGLWIGGFVALLLLNRILHTQGKLTITALVIHNIPESFIVFSTAMMNIWLGLLLAVTVICHNFPLGCGLVLPESVKSKKQQCYRTLFTGIMPACLAILMYLFLRSILSMEYLIHLSALAGGMMLYVALKEILPKAEPSQYRRSAILGISIAFVVMILLTMLIAIG</sequence>
<feature type="transmembrane region" description="Helical" evidence="5">
    <location>
        <begin position="323"/>
        <end position="346"/>
    </location>
</feature>
<evidence type="ECO:0000313" key="6">
    <source>
        <dbReference type="EMBL" id="GAA5101369.1"/>
    </source>
</evidence>
<feature type="transmembrane region" description="Helical" evidence="5">
    <location>
        <begin position="297"/>
        <end position="317"/>
    </location>
</feature>
<comment type="caution">
    <text evidence="6">The sequence shown here is derived from an EMBL/GenBank/DDBJ whole genome shotgun (WGS) entry which is preliminary data.</text>
</comment>
<name>A0ABP9MT56_9GAMM</name>
<comment type="subcellular location">
    <subcellularLocation>
        <location evidence="1">Membrane</location>
        <topology evidence="1">Multi-pass membrane protein</topology>
    </subcellularLocation>
</comment>
<feature type="transmembrane region" description="Helical" evidence="5">
    <location>
        <begin position="154"/>
        <end position="178"/>
    </location>
</feature>
<keyword evidence="2 5" id="KW-0812">Transmembrane</keyword>
<evidence type="ECO:0000313" key="7">
    <source>
        <dbReference type="Proteomes" id="UP001500631"/>
    </source>
</evidence>
<dbReference type="Pfam" id="PF11736">
    <property type="entry name" value="DUF3299"/>
    <property type="match status" value="1"/>
</dbReference>
<evidence type="ECO:0000256" key="4">
    <source>
        <dbReference type="ARBA" id="ARBA00023136"/>
    </source>
</evidence>
<feature type="transmembrane region" description="Helical" evidence="5">
    <location>
        <begin position="238"/>
        <end position="256"/>
    </location>
</feature>
<keyword evidence="3 5" id="KW-1133">Transmembrane helix</keyword>